<evidence type="ECO:0000259" key="6">
    <source>
        <dbReference type="PROSITE" id="PS50977"/>
    </source>
</evidence>
<keyword evidence="3" id="KW-0804">Transcription</keyword>
<accession>A0A6I3KXJ6</accession>
<evidence type="ECO:0000256" key="3">
    <source>
        <dbReference type="ARBA" id="ARBA00023163"/>
    </source>
</evidence>
<feature type="region of interest" description="Disordered" evidence="5">
    <location>
        <begin position="1"/>
        <end position="36"/>
    </location>
</feature>
<dbReference type="InterPro" id="IPR011075">
    <property type="entry name" value="TetR_C"/>
</dbReference>
<evidence type="ECO:0000313" key="8">
    <source>
        <dbReference type="Proteomes" id="UP000432464"/>
    </source>
</evidence>
<evidence type="ECO:0000256" key="1">
    <source>
        <dbReference type="ARBA" id="ARBA00023015"/>
    </source>
</evidence>
<reference evidence="7 8" key="1">
    <citation type="submission" date="2019-11" db="EMBL/GenBank/DDBJ databases">
        <title>Nocardia sp. nov. CT2-14 isolated from soil.</title>
        <authorList>
            <person name="Kanchanasin P."/>
            <person name="Tanasupawat S."/>
            <person name="Yuki M."/>
            <person name="Kudo T."/>
        </authorList>
    </citation>
    <scope>NUCLEOTIDE SEQUENCE [LARGE SCALE GENOMIC DNA]</scope>
    <source>
        <strain evidence="7 8">CT2-14</strain>
    </source>
</reference>
<keyword evidence="8" id="KW-1185">Reference proteome</keyword>
<name>A0A6I3KXJ6_9NOCA</name>
<organism evidence="7 8">
    <name type="scientific">Nocardia aurantiaca</name>
    <dbReference type="NCBI Taxonomy" id="2675850"/>
    <lineage>
        <taxon>Bacteria</taxon>
        <taxon>Bacillati</taxon>
        <taxon>Actinomycetota</taxon>
        <taxon>Actinomycetes</taxon>
        <taxon>Mycobacteriales</taxon>
        <taxon>Nocardiaceae</taxon>
        <taxon>Nocardia</taxon>
    </lineage>
</organism>
<dbReference type="GO" id="GO:0003700">
    <property type="term" value="F:DNA-binding transcription factor activity"/>
    <property type="evidence" value="ECO:0007669"/>
    <property type="project" value="TreeGrafter"/>
</dbReference>
<evidence type="ECO:0000256" key="2">
    <source>
        <dbReference type="ARBA" id="ARBA00023125"/>
    </source>
</evidence>
<dbReference type="PRINTS" id="PR00455">
    <property type="entry name" value="HTHTETR"/>
</dbReference>
<evidence type="ECO:0000313" key="7">
    <source>
        <dbReference type="EMBL" id="MTE12209.1"/>
    </source>
</evidence>
<dbReference type="InterPro" id="IPR036271">
    <property type="entry name" value="Tet_transcr_reg_TetR-rel_C_sf"/>
</dbReference>
<dbReference type="PANTHER" id="PTHR30055">
    <property type="entry name" value="HTH-TYPE TRANSCRIPTIONAL REGULATOR RUTR"/>
    <property type="match status" value="1"/>
</dbReference>
<dbReference type="GO" id="GO:0000976">
    <property type="term" value="F:transcription cis-regulatory region binding"/>
    <property type="evidence" value="ECO:0007669"/>
    <property type="project" value="TreeGrafter"/>
</dbReference>
<feature type="DNA-binding region" description="H-T-H motif" evidence="4">
    <location>
        <begin position="60"/>
        <end position="79"/>
    </location>
</feature>
<keyword evidence="2 4" id="KW-0238">DNA-binding</keyword>
<dbReference type="InterPro" id="IPR001647">
    <property type="entry name" value="HTH_TetR"/>
</dbReference>
<dbReference type="SUPFAM" id="SSF48498">
    <property type="entry name" value="Tetracyclin repressor-like, C-terminal domain"/>
    <property type="match status" value="1"/>
</dbReference>
<dbReference type="Gene3D" id="1.10.10.60">
    <property type="entry name" value="Homeodomain-like"/>
    <property type="match status" value="1"/>
</dbReference>
<feature type="domain" description="HTH tetR-type" evidence="6">
    <location>
        <begin position="37"/>
        <end position="97"/>
    </location>
</feature>
<comment type="caution">
    <text evidence="7">The sequence shown here is derived from an EMBL/GenBank/DDBJ whole genome shotgun (WGS) entry which is preliminary data.</text>
</comment>
<dbReference type="InterPro" id="IPR050109">
    <property type="entry name" value="HTH-type_TetR-like_transc_reg"/>
</dbReference>
<dbReference type="PANTHER" id="PTHR30055:SF148">
    <property type="entry name" value="TETR-FAMILY TRANSCRIPTIONAL REGULATOR"/>
    <property type="match status" value="1"/>
</dbReference>
<dbReference type="Proteomes" id="UP000432464">
    <property type="component" value="Unassembled WGS sequence"/>
</dbReference>
<protein>
    <submittedName>
        <fullName evidence="7">TetR family transcriptional regulator</fullName>
    </submittedName>
</protein>
<dbReference type="Pfam" id="PF00440">
    <property type="entry name" value="TetR_N"/>
    <property type="match status" value="1"/>
</dbReference>
<dbReference type="InterPro" id="IPR009057">
    <property type="entry name" value="Homeodomain-like_sf"/>
</dbReference>
<gene>
    <name evidence="7" type="ORF">GLP40_05340</name>
</gene>
<evidence type="ECO:0000256" key="5">
    <source>
        <dbReference type="SAM" id="MobiDB-lite"/>
    </source>
</evidence>
<dbReference type="EMBL" id="WMBB01000002">
    <property type="protein sequence ID" value="MTE12209.1"/>
    <property type="molecule type" value="Genomic_DNA"/>
</dbReference>
<dbReference type="SUPFAM" id="SSF46689">
    <property type="entry name" value="Homeodomain-like"/>
    <property type="match status" value="1"/>
</dbReference>
<dbReference type="PROSITE" id="PS50977">
    <property type="entry name" value="HTH_TETR_2"/>
    <property type="match status" value="1"/>
</dbReference>
<proteinExistence type="predicted"/>
<keyword evidence="1" id="KW-0805">Transcription regulation</keyword>
<dbReference type="Gene3D" id="1.10.357.10">
    <property type="entry name" value="Tetracycline Repressor, domain 2"/>
    <property type="match status" value="1"/>
</dbReference>
<evidence type="ECO:0000256" key="4">
    <source>
        <dbReference type="PROSITE-ProRule" id="PRU00335"/>
    </source>
</evidence>
<dbReference type="Pfam" id="PF16859">
    <property type="entry name" value="TetR_C_11"/>
    <property type="match status" value="1"/>
</dbReference>
<sequence length="221" mass="23995">MSPRCNLFQNLPPTRARGSPVTAAGTARTGPGRPRDPQLDALVLTATQELLVRDGYQATTIAAVARRAGVVTTSIYRRWPGKRALVEDAIFALDTENHPVPSGDLRTDLLAWTRLFLHAAAHPAARSAIPGLLSEYHDDRESYRRLLDGGERPTIQALRELLTVAAESGQAAGDCDVEAIFEFLRGATLMRALTHGTEDADHFSRRIADALYAVAQTPTSD</sequence>
<dbReference type="AlphaFoldDB" id="A0A6I3KXJ6"/>